<evidence type="ECO:0000313" key="1">
    <source>
        <dbReference type="EMBL" id="CAG2059593.1"/>
    </source>
</evidence>
<dbReference type="Proteomes" id="UP001153148">
    <property type="component" value="Unassembled WGS sequence"/>
</dbReference>
<dbReference type="PANTHER" id="PTHR19981:SF1">
    <property type="entry name" value="RHEA, ISOFORM B"/>
    <property type="match status" value="1"/>
</dbReference>
<dbReference type="Gene3D" id="1.20.1420.10">
    <property type="entry name" value="Talin, central domain"/>
    <property type="match status" value="1"/>
</dbReference>
<reference evidence="1" key="1">
    <citation type="submission" date="2021-03" db="EMBL/GenBank/DDBJ databases">
        <authorList>
            <person name="Tran Van P."/>
        </authorList>
    </citation>
    <scope>NUCLEOTIDE SEQUENCE</scope>
</reference>
<proteinExistence type="predicted"/>
<keyword evidence="2" id="KW-1185">Reference proteome</keyword>
<dbReference type="PANTHER" id="PTHR19981">
    <property type="entry name" value="TALIN"/>
    <property type="match status" value="1"/>
</dbReference>
<evidence type="ECO:0000313" key="2">
    <source>
        <dbReference type="Proteomes" id="UP001153148"/>
    </source>
</evidence>
<comment type="caution">
    <text evidence="1">The sequence shown here is derived from an EMBL/GenBank/DDBJ whole genome shotgun (WGS) entry which is preliminary data.</text>
</comment>
<accession>A0ABN7NZB4</accession>
<sequence length="86" mass="9336">MLINAVKDVASALGDLIQATKAASGKSINDPSMNHLKDSAKVESDTDVPDWLVSDQEEELIRLLSVENLHQNDPKPTTDIIQLLVA</sequence>
<name>A0ABN7NZB4_TIMPD</name>
<dbReference type="EMBL" id="CAJPIN010010003">
    <property type="protein sequence ID" value="CAG2059593.1"/>
    <property type="molecule type" value="Genomic_DNA"/>
</dbReference>
<organism evidence="1 2">
    <name type="scientific">Timema podura</name>
    <name type="common">Walking stick</name>
    <dbReference type="NCBI Taxonomy" id="61482"/>
    <lineage>
        <taxon>Eukaryota</taxon>
        <taxon>Metazoa</taxon>
        <taxon>Ecdysozoa</taxon>
        <taxon>Arthropoda</taxon>
        <taxon>Hexapoda</taxon>
        <taxon>Insecta</taxon>
        <taxon>Pterygota</taxon>
        <taxon>Neoptera</taxon>
        <taxon>Polyneoptera</taxon>
        <taxon>Phasmatodea</taxon>
        <taxon>Timematodea</taxon>
        <taxon>Timematoidea</taxon>
        <taxon>Timematidae</taxon>
        <taxon>Timema</taxon>
    </lineage>
</organism>
<protein>
    <submittedName>
        <fullName evidence="1">Uncharacterized protein</fullName>
    </submittedName>
</protein>
<gene>
    <name evidence="1" type="ORF">TPAB3V08_LOCUS6555</name>
</gene>